<evidence type="ECO:0000259" key="3">
    <source>
        <dbReference type="PROSITE" id="PS50977"/>
    </source>
</evidence>
<evidence type="ECO:0000313" key="5">
    <source>
        <dbReference type="Proteomes" id="UP001596220"/>
    </source>
</evidence>
<feature type="domain" description="HTH tetR-type" evidence="3">
    <location>
        <begin position="9"/>
        <end position="69"/>
    </location>
</feature>
<dbReference type="InterPro" id="IPR001647">
    <property type="entry name" value="HTH_TetR"/>
</dbReference>
<feature type="DNA-binding region" description="H-T-H motif" evidence="2">
    <location>
        <begin position="32"/>
        <end position="51"/>
    </location>
</feature>
<reference evidence="5" key="1">
    <citation type="journal article" date="2019" name="Int. J. Syst. Evol. Microbiol.">
        <title>The Global Catalogue of Microorganisms (GCM) 10K type strain sequencing project: providing services to taxonomists for standard genome sequencing and annotation.</title>
        <authorList>
            <consortium name="The Broad Institute Genomics Platform"/>
            <consortium name="The Broad Institute Genome Sequencing Center for Infectious Disease"/>
            <person name="Wu L."/>
            <person name="Ma J."/>
        </authorList>
    </citation>
    <scope>NUCLEOTIDE SEQUENCE [LARGE SCALE GENOMIC DNA]</scope>
    <source>
        <strain evidence="5">CGMCC 4.7246</strain>
    </source>
</reference>
<evidence type="ECO:0000256" key="2">
    <source>
        <dbReference type="PROSITE-ProRule" id="PRU00335"/>
    </source>
</evidence>
<accession>A0ABW1PCK9</accession>
<dbReference type="PROSITE" id="PS50977">
    <property type="entry name" value="HTH_TETR_2"/>
    <property type="match status" value="1"/>
</dbReference>
<dbReference type="EMBL" id="JBHSQO010000030">
    <property type="protein sequence ID" value="MFC6092552.1"/>
    <property type="molecule type" value="Genomic_DNA"/>
</dbReference>
<dbReference type="SUPFAM" id="SSF46689">
    <property type="entry name" value="Homeodomain-like"/>
    <property type="match status" value="1"/>
</dbReference>
<comment type="caution">
    <text evidence="4">The sequence shown here is derived from an EMBL/GenBank/DDBJ whole genome shotgun (WGS) entry which is preliminary data.</text>
</comment>
<keyword evidence="1 2" id="KW-0238">DNA-binding</keyword>
<evidence type="ECO:0000256" key="1">
    <source>
        <dbReference type="ARBA" id="ARBA00023125"/>
    </source>
</evidence>
<dbReference type="Gene3D" id="1.10.357.10">
    <property type="entry name" value="Tetracycline Repressor, domain 2"/>
    <property type="match status" value="1"/>
</dbReference>
<name>A0ABW1PCK9_9PSEU</name>
<gene>
    <name evidence="4" type="ORF">ACFP3R_25035</name>
</gene>
<sequence>MAGPRRSDARRNRAAILAVVGDSVRHGLRMPSATRIAHLTGLGQATVYRHFPDRRSLLLAVTDEQLDLLRQAAGRDPDDPAAFPALLREVMVHQVLMRPLVEELRGFPVADQRGCARRLLDALRVPFARSRAAGHLRRHVVLDDVAVVLAMLQGAVEATPTPEAARRVIPVLLDGLFRAGVGEEGDAVPGA</sequence>
<keyword evidence="5" id="KW-1185">Reference proteome</keyword>
<dbReference type="InterPro" id="IPR009057">
    <property type="entry name" value="Homeodomain-like_sf"/>
</dbReference>
<dbReference type="RefSeq" id="WP_380638869.1">
    <property type="nucleotide sequence ID" value="NZ_JBHSQO010000030.1"/>
</dbReference>
<dbReference type="InterPro" id="IPR049445">
    <property type="entry name" value="TetR_SbtR-like_C"/>
</dbReference>
<evidence type="ECO:0000313" key="4">
    <source>
        <dbReference type="EMBL" id="MFC6092552.1"/>
    </source>
</evidence>
<protein>
    <submittedName>
        <fullName evidence="4">TetR/AcrR family transcriptional regulator</fullName>
    </submittedName>
</protein>
<dbReference type="Proteomes" id="UP001596220">
    <property type="component" value="Unassembled WGS sequence"/>
</dbReference>
<proteinExistence type="predicted"/>
<organism evidence="4 5">
    <name type="scientific">Saccharothrix lopnurensis</name>
    <dbReference type="NCBI Taxonomy" id="1670621"/>
    <lineage>
        <taxon>Bacteria</taxon>
        <taxon>Bacillati</taxon>
        <taxon>Actinomycetota</taxon>
        <taxon>Actinomycetes</taxon>
        <taxon>Pseudonocardiales</taxon>
        <taxon>Pseudonocardiaceae</taxon>
        <taxon>Saccharothrix</taxon>
    </lineage>
</organism>
<dbReference type="Pfam" id="PF21597">
    <property type="entry name" value="TetR_C_43"/>
    <property type="match status" value="1"/>
</dbReference>